<dbReference type="PANTHER" id="PTHR43107:SF15">
    <property type="entry name" value="FATTY ACID TRANSPORT PROTEIN 3, ISOFORM A"/>
    <property type="match status" value="1"/>
</dbReference>
<keyword evidence="10" id="KW-1185">Reference proteome</keyword>
<dbReference type="AlphaFoldDB" id="A0A9N9R722"/>
<evidence type="ECO:0000256" key="1">
    <source>
        <dbReference type="ARBA" id="ARBA00006432"/>
    </source>
</evidence>
<comment type="catalytic activity">
    <reaction evidence="7">
        <text>tetracosanoate + ATP + CoA = tetracosanoyl-CoA + AMP + diphosphate</text>
        <dbReference type="Rhea" id="RHEA:33639"/>
        <dbReference type="ChEBI" id="CHEBI:30616"/>
        <dbReference type="ChEBI" id="CHEBI:31014"/>
        <dbReference type="ChEBI" id="CHEBI:33019"/>
        <dbReference type="ChEBI" id="CHEBI:57287"/>
        <dbReference type="ChEBI" id="CHEBI:65052"/>
        <dbReference type="ChEBI" id="CHEBI:456215"/>
    </reaction>
    <physiologicalReaction direction="left-to-right" evidence="7">
        <dbReference type="Rhea" id="RHEA:33640"/>
    </physiologicalReaction>
</comment>
<dbReference type="OrthoDB" id="10253869at2759"/>
<dbReference type="InterPro" id="IPR020845">
    <property type="entry name" value="AMP-binding_CS"/>
</dbReference>
<dbReference type="GO" id="GO:0044539">
    <property type="term" value="P:long-chain fatty acid import into cell"/>
    <property type="evidence" value="ECO:0007669"/>
    <property type="project" value="TreeGrafter"/>
</dbReference>
<sequence length="324" mass="35534">MPRVANDAVLWFLGELTSRIVAESGIPSDRYHMGKIILQSLKDAPDFLMQIDGARDDKETNKSALERTVRCAYAMKAAGLKIGDVVALMAPNHIDLAIPFYAGRDSAVFCLQLVFVISDDLRIAFNVNKPRMVFCQSEKAPVVQSVVNELKLDTLIVTFDKSDDFCSFNEFLERGMDGPSVEEFRPTDFDPEKTVALLICTSGTTGLPKSAVVVHKNLAITAPYMFSRFNDFPTPTQMSLVVSPLIWLSAILNYVRGDSGTRGVHAGIEGRGVLDPAPPAIASRARSAARPAVPCKLSVHMPATSLLYKNGCRITHRAYERAIL</sequence>
<evidence type="ECO:0000256" key="5">
    <source>
        <dbReference type="ARBA" id="ARBA00036527"/>
    </source>
</evidence>
<evidence type="ECO:0000256" key="2">
    <source>
        <dbReference type="ARBA" id="ARBA00022598"/>
    </source>
</evidence>
<gene>
    <name evidence="9" type="ORF">DIATSA_LOCUS9155</name>
</gene>
<evidence type="ECO:0000313" key="9">
    <source>
        <dbReference type="EMBL" id="CAG9791547.1"/>
    </source>
</evidence>
<keyword evidence="2" id="KW-0436">Ligase</keyword>
<dbReference type="InterPro" id="IPR000873">
    <property type="entry name" value="AMP-dep_synth/lig_dom"/>
</dbReference>
<evidence type="ECO:0000256" key="3">
    <source>
        <dbReference type="ARBA" id="ARBA00022741"/>
    </source>
</evidence>
<dbReference type="Proteomes" id="UP001153714">
    <property type="component" value="Chromosome 3"/>
</dbReference>
<dbReference type="PROSITE" id="PS00455">
    <property type="entry name" value="AMP_BINDING"/>
    <property type="match status" value="1"/>
</dbReference>
<name>A0A9N9R722_9NEOP</name>
<dbReference type="Pfam" id="PF00501">
    <property type="entry name" value="AMP-binding"/>
    <property type="match status" value="1"/>
</dbReference>
<dbReference type="EMBL" id="OU893334">
    <property type="protein sequence ID" value="CAG9791547.1"/>
    <property type="molecule type" value="Genomic_DNA"/>
</dbReference>
<dbReference type="Gene3D" id="3.40.50.12780">
    <property type="entry name" value="N-terminal domain of ligase-like"/>
    <property type="match status" value="1"/>
</dbReference>
<keyword evidence="4" id="KW-0067">ATP-binding</keyword>
<evidence type="ECO:0000256" key="6">
    <source>
        <dbReference type="ARBA" id="ARBA00041297"/>
    </source>
</evidence>
<dbReference type="GO" id="GO:0004467">
    <property type="term" value="F:long-chain fatty acid-CoA ligase activity"/>
    <property type="evidence" value="ECO:0007669"/>
    <property type="project" value="TreeGrafter"/>
</dbReference>
<dbReference type="GO" id="GO:0005886">
    <property type="term" value="C:plasma membrane"/>
    <property type="evidence" value="ECO:0007669"/>
    <property type="project" value="TreeGrafter"/>
</dbReference>
<keyword evidence="3" id="KW-0547">Nucleotide-binding</keyword>
<dbReference type="InterPro" id="IPR042099">
    <property type="entry name" value="ANL_N_sf"/>
</dbReference>
<reference evidence="9" key="2">
    <citation type="submission" date="2022-10" db="EMBL/GenBank/DDBJ databases">
        <authorList>
            <consortium name="ENA_rothamsted_submissions"/>
            <consortium name="culmorum"/>
            <person name="King R."/>
        </authorList>
    </citation>
    <scope>NUCLEOTIDE SEQUENCE</scope>
</reference>
<dbReference type="SUPFAM" id="SSF56801">
    <property type="entry name" value="Acetyl-CoA synthetase-like"/>
    <property type="match status" value="1"/>
</dbReference>
<dbReference type="GO" id="GO:0005324">
    <property type="term" value="F:long-chain fatty acid transmembrane transporter activity"/>
    <property type="evidence" value="ECO:0007669"/>
    <property type="project" value="TreeGrafter"/>
</dbReference>
<feature type="domain" description="AMP-dependent synthetase/ligase" evidence="8">
    <location>
        <begin position="57"/>
        <end position="248"/>
    </location>
</feature>
<reference evidence="9" key="1">
    <citation type="submission" date="2021-12" db="EMBL/GenBank/DDBJ databases">
        <authorList>
            <person name="King R."/>
        </authorList>
    </citation>
    <scope>NUCLEOTIDE SEQUENCE</scope>
</reference>
<evidence type="ECO:0000313" key="10">
    <source>
        <dbReference type="Proteomes" id="UP001153714"/>
    </source>
</evidence>
<dbReference type="GO" id="GO:0005524">
    <property type="term" value="F:ATP binding"/>
    <property type="evidence" value="ECO:0007669"/>
    <property type="project" value="UniProtKB-KW"/>
</dbReference>
<proteinExistence type="inferred from homology"/>
<evidence type="ECO:0000256" key="7">
    <source>
        <dbReference type="ARBA" id="ARBA00048666"/>
    </source>
</evidence>
<protein>
    <recommendedName>
        <fullName evidence="6">Long-chain-fatty-acid--CoA ligase</fullName>
    </recommendedName>
</protein>
<evidence type="ECO:0000256" key="4">
    <source>
        <dbReference type="ARBA" id="ARBA00022840"/>
    </source>
</evidence>
<organism evidence="9 10">
    <name type="scientific">Diatraea saccharalis</name>
    <name type="common">sugarcane borer</name>
    <dbReference type="NCBI Taxonomy" id="40085"/>
    <lineage>
        <taxon>Eukaryota</taxon>
        <taxon>Metazoa</taxon>
        <taxon>Ecdysozoa</taxon>
        <taxon>Arthropoda</taxon>
        <taxon>Hexapoda</taxon>
        <taxon>Insecta</taxon>
        <taxon>Pterygota</taxon>
        <taxon>Neoptera</taxon>
        <taxon>Endopterygota</taxon>
        <taxon>Lepidoptera</taxon>
        <taxon>Glossata</taxon>
        <taxon>Ditrysia</taxon>
        <taxon>Pyraloidea</taxon>
        <taxon>Crambidae</taxon>
        <taxon>Crambinae</taxon>
        <taxon>Diatraea</taxon>
    </lineage>
</organism>
<comment type="similarity">
    <text evidence="1">Belongs to the ATP-dependent AMP-binding enzyme family.</text>
</comment>
<dbReference type="PANTHER" id="PTHR43107">
    <property type="entry name" value="LONG-CHAIN FATTY ACID TRANSPORT PROTEIN"/>
    <property type="match status" value="1"/>
</dbReference>
<evidence type="ECO:0000259" key="8">
    <source>
        <dbReference type="Pfam" id="PF00501"/>
    </source>
</evidence>
<comment type="catalytic activity">
    <reaction evidence="5">
        <text>a very long-chain fatty acid + ATP + CoA = a very long-chain fatty acyl-CoA + AMP + diphosphate</text>
        <dbReference type="Rhea" id="RHEA:54536"/>
        <dbReference type="ChEBI" id="CHEBI:30616"/>
        <dbReference type="ChEBI" id="CHEBI:33019"/>
        <dbReference type="ChEBI" id="CHEBI:57287"/>
        <dbReference type="ChEBI" id="CHEBI:58950"/>
        <dbReference type="ChEBI" id="CHEBI:138261"/>
        <dbReference type="ChEBI" id="CHEBI:456215"/>
    </reaction>
    <physiologicalReaction direction="left-to-right" evidence="5">
        <dbReference type="Rhea" id="RHEA:54537"/>
    </physiologicalReaction>
</comment>
<accession>A0A9N9R722</accession>